<protein>
    <submittedName>
        <fullName evidence="1">Uncharacterized protein</fullName>
    </submittedName>
</protein>
<dbReference type="Proteomes" id="UP001163082">
    <property type="component" value="Chromosome"/>
</dbReference>
<keyword evidence="2" id="KW-1185">Reference proteome</keyword>
<organism evidence="1 2">
    <name type="scientific">Halomonas qaidamensis</name>
    <dbReference type="NCBI Taxonomy" id="2866211"/>
    <lineage>
        <taxon>Bacteria</taxon>
        <taxon>Pseudomonadati</taxon>
        <taxon>Pseudomonadota</taxon>
        <taxon>Gammaproteobacteria</taxon>
        <taxon>Oceanospirillales</taxon>
        <taxon>Halomonadaceae</taxon>
        <taxon>Halomonas</taxon>
    </lineage>
</organism>
<proteinExistence type="predicted"/>
<evidence type="ECO:0000313" key="2">
    <source>
        <dbReference type="Proteomes" id="UP001163082"/>
    </source>
</evidence>
<dbReference type="EMBL" id="CP080627">
    <property type="protein sequence ID" value="UYV18046.1"/>
    <property type="molecule type" value="Genomic_DNA"/>
</dbReference>
<accession>A0ABY6JL36</accession>
<dbReference type="RefSeq" id="WP_264428494.1">
    <property type="nucleotide sequence ID" value="NZ_CP080627.1"/>
</dbReference>
<reference evidence="1 2" key="1">
    <citation type="journal article" date="2022" name="Antonie Van Leeuwenhoek">
        <title>Whole genome sequencing of the halophilic Halomonas qaidamensis XH36, a novel species strain with high ectoine production.</title>
        <authorList>
            <person name="Zhang T."/>
            <person name="Cui T."/>
            <person name="Cao Y."/>
            <person name="Li Y."/>
            <person name="Li F."/>
            <person name="Zhu D."/>
            <person name="Xing J."/>
        </authorList>
    </citation>
    <scope>NUCLEOTIDE SEQUENCE [LARGE SCALE GENOMIC DNA]</scope>
    <source>
        <strain evidence="1 2">XH36</strain>
    </source>
</reference>
<gene>
    <name evidence="1" type="ORF">K1Y77_11165</name>
</gene>
<name>A0ABY6JL36_9GAMM</name>
<sequence length="299" mass="33011">MSKSIGGVLKNKTTISMDEFFSLCDSGHYLIDEYGGDIEVLAKNLNLWRAGKPVIICFTAAIPKRKEKQYPFFSGIKFSERAKLPLIAVADPSIRRSLDLSLAWYAGSLERPTLQNSLSDFVGKISFNSFSPPILFGGSGGGFAALAVKSLVSNTPCHALVWNPQTSITEYNKKFVDSYISTCFLDGKSQGKNVSAYEILEANNIVHDLASFPYKSNEMGGKVLYLQSKSDGFHVEHHLKKFIDVNFLSCCKDKSLNSQFEEYISSDKSISVRLGPFSDGHSAPSEDMLLDNIKELIGE</sequence>
<evidence type="ECO:0000313" key="1">
    <source>
        <dbReference type="EMBL" id="UYV18046.1"/>
    </source>
</evidence>